<organism evidence="3 4">
    <name type="scientific">Hibiscus syriacus</name>
    <name type="common">Rose of Sharon</name>
    <dbReference type="NCBI Taxonomy" id="106335"/>
    <lineage>
        <taxon>Eukaryota</taxon>
        <taxon>Viridiplantae</taxon>
        <taxon>Streptophyta</taxon>
        <taxon>Embryophyta</taxon>
        <taxon>Tracheophyta</taxon>
        <taxon>Spermatophyta</taxon>
        <taxon>Magnoliopsida</taxon>
        <taxon>eudicotyledons</taxon>
        <taxon>Gunneridae</taxon>
        <taxon>Pentapetalae</taxon>
        <taxon>rosids</taxon>
        <taxon>malvids</taxon>
        <taxon>Malvales</taxon>
        <taxon>Malvaceae</taxon>
        <taxon>Malvoideae</taxon>
        <taxon>Hibiscus</taxon>
    </lineage>
</organism>
<protein>
    <recommendedName>
        <fullName evidence="2">F-box domain-containing protein</fullName>
    </recommendedName>
</protein>
<accession>A0A6A2XTQ1</accession>
<name>A0A6A2XTQ1_HIBSY</name>
<reference evidence="3" key="1">
    <citation type="submission" date="2019-09" db="EMBL/GenBank/DDBJ databases">
        <title>Draft genome information of white flower Hibiscus syriacus.</title>
        <authorList>
            <person name="Kim Y.-M."/>
        </authorList>
    </citation>
    <scope>NUCLEOTIDE SEQUENCE [LARGE SCALE GENOMIC DNA]</scope>
    <source>
        <strain evidence="3">YM2019G1</strain>
    </source>
</reference>
<dbReference type="AlphaFoldDB" id="A0A6A2XTQ1"/>
<evidence type="ECO:0000313" key="4">
    <source>
        <dbReference type="Proteomes" id="UP000436088"/>
    </source>
</evidence>
<evidence type="ECO:0000256" key="1">
    <source>
        <dbReference type="SAM" id="MobiDB-lite"/>
    </source>
</evidence>
<dbReference type="EMBL" id="VEPZ02001331">
    <property type="protein sequence ID" value="KAE8679003.1"/>
    <property type="molecule type" value="Genomic_DNA"/>
</dbReference>
<feature type="compositionally biased region" description="Polar residues" evidence="1">
    <location>
        <begin position="106"/>
        <end position="124"/>
    </location>
</feature>
<dbReference type="Pfam" id="PF00646">
    <property type="entry name" value="F-box"/>
    <property type="match status" value="1"/>
</dbReference>
<dbReference type="InterPro" id="IPR001810">
    <property type="entry name" value="F-box_dom"/>
</dbReference>
<feature type="region of interest" description="Disordered" evidence="1">
    <location>
        <begin position="100"/>
        <end position="124"/>
    </location>
</feature>
<gene>
    <name evidence="3" type="ORF">F3Y22_tig00111402pilonHSYRG00644</name>
</gene>
<evidence type="ECO:0000259" key="2">
    <source>
        <dbReference type="Pfam" id="PF00646"/>
    </source>
</evidence>
<feature type="domain" description="F-box" evidence="2">
    <location>
        <begin position="32"/>
        <end position="72"/>
    </location>
</feature>
<comment type="caution">
    <text evidence="3">The sequence shown here is derived from an EMBL/GenBank/DDBJ whole genome shotgun (WGS) entry which is preliminary data.</text>
</comment>
<proteinExistence type="predicted"/>
<dbReference type="Proteomes" id="UP000436088">
    <property type="component" value="Unassembled WGS sequence"/>
</dbReference>
<sequence>MCQPSNSYCKFLISTIGVLDDIYWESVPEVLPGLPDDLALRCLARFSHGYHGVLESVSNRWKDLVRSSNRTIKLEMDGLDQPSVKISPLDAIIALQEPSDLDPSNGLDQAQATESDTITVFSTN</sequence>
<evidence type="ECO:0000313" key="3">
    <source>
        <dbReference type="EMBL" id="KAE8679003.1"/>
    </source>
</evidence>
<keyword evidence="4" id="KW-1185">Reference proteome</keyword>